<gene>
    <name evidence="3" type="ORF">KME07_04755</name>
</gene>
<sequence>MANSSNHYEILEISSKASQFEIKQAYRRLAKRHHPDRNPEADSHEQITQINAAYEVLGDPSQRRFYDQTLSYGRVAAGQAAPSAQRQQRASTAQKQYRQRQTGRESDEHLRRWTNQIYQPIIRTIAQILKPLKSQLNELAADPFDDELLAGFQTYLDDCRSDLQRAQKLFSSLPNPSNVASVAAQLYYCLNQVGDGIDELERFVSCYDEHYLHTGQELFRIAAGLRREAQAAMREVK</sequence>
<dbReference type="PRINTS" id="PR00625">
    <property type="entry name" value="JDOMAIN"/>
</dbReference>
<accession>A0A951P9B8</accession>
<dbReference type="PANTHER" id="PTHR44825:SF1">
    <property type="entry name" value="DNAJ HOMOLOG SUBFAMILY C MEMBER 4"/>
    <property type="match status" value="1"/>
</dbReference>
<comment type="caution">
    <text evidence="3">The sequence shown here is derived from an EMBL/GenBank/DDBJ whole genome shotgun (WGS) entry which is preliminary data.</text>
</comment>
<dbReference type="InterPro" id="IPR052763">
    <property type="entry name" value="DnaJ_C4"/>
</dbReference>
<dbReference type="Proteomes" id="UP000707356">
    <property type="component" value="Unassembled WGS sequence"/>
</dbReference>
<reference evidence="3" key="2">
    <citation type="journal article" date="2022" name="Microbiol. Resour. Announc.">
        <title>Metagenome Sequencing to Explore Phylogenomics of Terrestrial Cyanobacteria.</title>
        <authorList>
            <person name="Ward R.D."/>
            <person name="Stajich J.E."/>
            <person name="Johansen J.R."/>
            <person name="Huntemann M."/>
            <person name="Clum A."/>
            <person name="Foster B."/>
            <person name="Foster B."/>
            <person name="Roux S."/>
            <person name="Palaniappan K."/>
            <person name="Varghese N."/>
            <person name="Mukherjee S."/>
            <person name="Reddy T.B.K."/>
            <person name="Daum C."/>
            <person name="Copeland A."/>
            <person name="Chen I.A."/>
            <person name="Ivanova N.N."/>
            <person name="Kyrpides N.C."/>
            <person name="Shapiro N."/>
            <person name="Eloe-Fadrosh E.A."/>
            <person name="Pietrasiak N."/>
        </authorList>
    </citation>
    <scope>NUCLEOTIDE SEQUENCE</scope>
    <source>
        <strain evidence="3">GSE-TBD4-15B</strain>
    </source>
</reference>
<dbReference type="SMART" id="SM00271">
    <property type="entry name" value="DnaJ"/>
    <property type="match status" value="1"/>
</dbReference>
<dbReference type="InterPro" id="IPR036869">
    <property type="entry name" value="J_dom_sf"/>
</dbReference>
<dbReference type="InterPro" id="IPR001623">
    <property type="entry name" value="DnaJ_domain"/>
</dbReference>
<evidence type="ECO:0000313" key="4">
    <source>
        <dbReference type="Proteomes" id="UP000707356"/>
    </source>
</evidence>
<dbReference type="Gene3D" id="1.10.287.110">
    <property type="entry name" value="DnaJ domain"/>
    <property type="match status" value="1"/>
</dbReference>
<feature type="domain" description="J" evidence="2">
    <location>
        <begin position="6"/>
        <end position="70"/>
    </location>
</feature>
<proteinExistence type="predicted"/>
<evidence type="ECO:0000313" key="3">
    <source>
        <dbReference type="EMBL" id="MBW4464735.1"/>
    </source>
</evidence>
<dbReference type="EMBL" id="JAHHHV010000019">
    <property type="protein sequence ID" value="MBW4464735.1"/>
    <property type="molecule type" value="Genomic_DNA"/>
</dbReference>
<evidence type="ECO:0000259" key="2">
    <source>
        <dbReference type="PROSITE" id="PS50076"/>
    </source>
</evidence>
<protein>
    <submittedName>
        <fullName evidence="3">DnaJ domain-containing protein</fullName>
    </submittedName>
</protein>
<organism evidence="3 4">
    <name type="scientific">Pegethrix bostrychoides GSE-TBD4-15B</name>
    <dbReference type="NCBI Taxonomy" id="2839662"/>
    <lineage>
        <taxon>Bacteria</taxon>
        <taxon>Bacillati</taxon>
        <taxon>Cyanobacteriota</taxon>
        <taxon>Cyanophyceae</taxon>
        <taxon>Oculatellales</taxon>
        <taxon>Oculatellaceae</taxon>
        <taxon>Pegethrix</taxon>
    </lineage>
</organism>
<feature type="compositionally biased region" description="Low complexity" evidence="1">
    <location>
        <begin position="77"/>
        <end position="96"/>
    </location>
</feature>
<dbReference type="PANTHER" id="PTHR44825">
    <property type="match status" value="1"/>
</dbReference>
<dbReference type="AlphaFoldDB" id="A0A951P9B8"/>
<dbReference type="PROSITE" id="PS50076">
    <property type="entry name" value="DNAJ_2"/>
    <property type="match status" value="1"/>
</dbReference>
<reference evidence="3" key="1">
    <citation type="submission" date="2021-05" db="EMBL/GenBank/DDBJ databases">
        <authorList>
            <person name="Pietrasiak N."/>
            <person name="Ward R."/>
            <person name="Stajich J.E."/>
            <person name="Kurbessoian T."/>
        </authorList>
    </citation>
    <scope>NUCLEOTIDE SEQUENCE</scope>
    <source>
        <strain evidence="3">GSE-TBD4-15B</strain>
    </source>
</reference>
<name>A0A951P9B8_9CYAN</name>
<feature type="region of interest" description="Disordered" evidence="1">
    <location>
        <begin position="77"/>
        <end position="108"/>
    </location>
</feature>
<evidence type="ECO:0000256" key="1">
    <source>
        <dbReference type="SAM" id="MobiDB-lite"/>
    </source>
</evidence>
<dbReference type="SUPFAM" id="SSF46565">
    <property type="entry name" value="Chaperone J-domain"/>
    <property type="match status" value="1"/>
</dbReference>
<dbReference type="Pfam" id="PF00226">
    <property type="entry name" value="DnaJ"/>
    <property type="match status" value="1"/>
</dbReference>
<dbReference type="CDD" id="cd06257">
    <property type="entry name" value="DnaJ"/>
    <property type="match status" value="1"/>
</dbReference>